<dbReference type="RefSeq" id="WP_289455950.1">
    <property type="nucleotide sequence ID" value="NZ_JAUCGQ010000002.1"/>
</dbReference>
<gene>
    <name evidence="2" type="ORF">QRT04_13275</name>
</gene>
<dbReference type="InterPro" id="IPR018720">
    <property type="entry name" value="DUF2249"/>
</dbReference>
<keyword evidence="3" id="KW-1185">Reference proteome</keyword>
<comment type="caution">
    <text evidence="2">The sequence shown here is derived from an EMBL/GenBank/DDBJ whole genome shotgun (WGS) entry which is preliminary data.</text>
</comment>
<proteinExistence type="predicted"/>
<organism evidence="2 3">
    <name type="scientific">Cellulomonas alba</name>
    <dbReference type="NCBI Taxonomy" id="3053467"/>
    <lineage>
        <taxon>Bacteria</taxon>
        <taxon>Bacillati</taxon>
        <taxon>Actinomycetota</taxon>
        <taxon>Actinomycetes</taxon>
        <taxon>Micrococcales</taxon>
        <taxon>Cellulomonadaceae</taxon>
        <taxon>Cellulomonas</taxon>
    </lineage>
</organism>
<dbReference type="Proteomes" id="UP001529338">
    <property type="component" value="Unassembled WGS sequence"/>
</dbReference>
<protein>
    <submittedName>
        <fullName evidence="2">DUF2249 domain-containing protein</fullName>
    </submittedName>
</protein>
<evidence type="ECO:0000313" key="2">
    <source>
        <dbReference type="EMBL" id="MDM7855906.1"/>
    </source>
</evidence>
<name>A0ABT7SIA3_9CELL</name>
<dbReference type="Pfam" id="PF10006">
    <property type="entry name" value="DUF2249"/>
    <property type="match status" value="1"/>
</dbReference>
<feature type="domain" description="DUF2249" evidence="1">
    <location>
        <begin position="34"/>
        <end position="101"/>
    </location>
</feature>
<accession>A0ABT7SIA3</accession>
<evidence type="ECO:0000259" key="1">
    <source>
        <dbReference type="Pfam" id="PF10006"/>
    </source>
</evidence>
<sequence>MPEPVEILTSAAATEERCGPHTCDCGAQDHGDPVLDVRAIPHAIRHATVLGAFDAIAEGDALVVVAPHLPRPLLAQLAERAPIEYVVLVDGPDAWHVRITRLPAA</sequence>
<evidence type="ECO:0000313" key="3">
    <source>
        <dbReference type="Proteomes" id="UP001529338"/>
    </source>
</evidence>
<reference evidence="2 3" key="1">
    <citation type="submission" date="2023-06" db="EMBL/GenBank/DDBJ databases">
        <title>Cellulomonas sp. MW4 Whole genome sequence.</title>
        <authorList>
            <person name="Park S."/>
        </authorList>
    </citation>
    <scope>NUCLEOTIDE SEQUENCE [LARGE SCALE GENOMIC DNA]</scope>
    <source>
        <strain evidence="2 3">MW4</strain>
    </source>
</reference>
<dbReference type="EMBL" id="JAUCGQ010000002">
    <property type="protein sequence ID" value="MDM7855906.1"/>
    <property type="molecule type" value="Genomic_DNA"/>
</dbReference>